<dbReference type="KEGG" id="ncb:C0V82_13270"/>
<comment type="subcellular location">
    <subcellularLocation>
        <location evidence="1">Cell membrane</location>
        <topology evidence="1">Single-pass membrane protein</topology>
    </subcellularLocation>
</comment>
<proteinExistence type="predicted"/>
<dbReference type="AlphaFoldDB" id="A0A2K9NDD1"/>
<dbReference type="GO" id="GO:0005886">
    <property type="term" value="C:plasma membrane"/>
    <property type="evidence" value="ECO:0007669"/>
    <property type="project" value="UniProtKB-SubCell"/>
</dbReference>
<keyword evidence="3 7" id="KW-0812">Transmembrane</keyword>
<keyword evidence="2" id="KW-1003">Cell membrane</keyword>
<feature type="transmembrane region" description="Helical" evidence="7">
    <location>
        <begin position="130"/>
        <end position="158"/>
    </location>
</feature>
<evidence type="ECO:0000256" key="3">
    <source>
        <dbReference type="ARBA" id="ARBA00022692"/>
    </source>
</evidence>
<dbReference type="PANTHER" id="PTHR33885">
    <property type="entry name" value="PHAGE SHOCK PROTEIN C"/>
    <property type="match status" value="1"/>
</dbReference>
<gene>
    <name evidence="8" type="ORF">C0V82_13270</name>
</gene>
<evidence type="ECO:0000256" key="4">
    <source>
        <dbReference type="ARBA" id="ARBA00022989"/>
    </source>
</evidence>
<dbReference type="PANTHER" id="PTHR33885:SF3">
    <property type="entry name" value="PHAGE SHOCK PROTEIN C"/>
    <property type="match status" value="1"/>
</dbReference>
<dbReference type="Proteomes" id="UP000234752">
    <property type="component" value="Chromosome eg_1"/>
</dbReference>
<organism evidence="8 9">
    <name type="scientific">Niveispirillum cyanobacteriorum</name>
    <dbReference type="NCBI Taxonomy" id="1612173"/>
    <lineage>
        <taxon>Bacteria</taxon>
        <taxon>Pseudomonadati</taxon>
        <taxon>Pseudomonadota</taxon>
        <taxon>Alphaproteobacteria</taxon>
        <taxon>Rhodospirillales</taxon>
        <taxon>Azospirillaceae</taxon>
        <taxon>Niveispirillum</taxon>
    </lineage>
</organism>
<evidence type="ECO:0000256" key="2">
    <source>
        <dbReference type="ARBA" id="ARBA00022475"/>
    </source>
</evidence>
<reference evidence="8 9" key="1">
    <citation type="submission" date="2017-12" db="EMBL/GenBank/DDBJ databases">
        <title>Genomes of bacteria within cyanobacterial aggregates.</title>
        <authorList>
            <person name="Cai H."/>
        </authorList>
    </citation>
    <scope>NUCLEOTIDE SEQUENCE [LARGE SCALE GENOMIC DNA]</scope>
    <source>
        <strain evidence="8 9">TH16</strain>
    </source>
</reference>
<keyword evidence="4 7" id="KW-1133">Transmembrane helix</keyword>
<dbReference type="InterPro" id="IPR007168">
    <property type="entry name" value="Phageshock_PspC_N"/>
</dbReference>
<keyword evidence="5 7" id="KW-0472">Membrane</keyword>
<protein>
    <submittedName>
        <fullName evidence="8">Uncharacterized protein</fullName>
    </submittedName>
</protein>
<name>A0A2K9NDD1_9PROT</name>
<accession>A0A2K9NDD1</accession>
<dbReference type="RefSeq" id="WP_102112712.1">
    <property type="nucleotide sequence ID" value="NZ_BMGN01000011.1"/>
</dbReference>
<evidence type="ECO:0000256" key="7">
    <source>
        <dbReference type="SAM" id="Phobius"/>
    </source>
</evidence>
<sequence length="224" mass="25943">MSDRHGPGTPPPFPGRDQYRSRSGRGSGHNRNWEQEYFGKRPEQSWADYFGLGPDTFGGSKRKQRQREDWGPAPSSSDPGRAQDHHGQYAEDSMGDHYPSRPYRLWRSRTDSKIAGVCGGIAEYANVDAWIIRLGFIVGFFFFPPVFLFGYPILWWLLKERPTGLYESREEEVFMRSVATKPDQTLSGLRGKFRDLDRDLAKLEGFVASREYDLHRQFRDLEKK</sequence>
<dbReference type="Pfam" id="PF04024">
    <property type="entry name" value="PspC"/>
    <property type="match status" value="1"/>
</dbReference>
<keyword evidence="9" id="KW-1185">Reference proteome</keyword>
<evidence type="ECO:0000256" key="5">
    <source>
        <dbReference type="ARBA" id="ARBA00023136"/>
    </source>
</evidence>
<dbReference type="OrthoDB" id="7359894at2"/>
<evidence type="ECO:0000256" key="6">
    <source>
        <dbReference type="SAM" id="MobiDB-lite"/>
    </source>
</evidence>
<feature type="compositionally biased region" description="Basic and acidic residues" evidence="6">
    <location>
        <begin position="31"/>
        <end position="43"/>
    </location>
</feature>
<evidence type="ECO:0000256" key="1">
    <source>
        <dbReference type="ARBA" id="ARBA00004162"/>
    </source>
</evidence>
<evidence type="ECO:0000313" key="8">
    <source>
        <dbReference type="EMBL" id="AUN31099.1"/>
    </source>
</evidence>
<dbReference type="EMBL" id="CP025611">
    <property type="protein sequence ID" value="AUN31099.1"/>
    <property type="molecule type" value="Genomic_DNA"/>
</dbReference>
<evidence type="ECO:0000313" key="9">
    <source>
        <dbReference type="Proteomes" id="UP000234752"/>
    </source>
</evidence>
<dbReference type="InterPro" id="IPR052027">
    <property type="entry name" value="PspC"/>
</dbReference>
<feature type="compositionally biased region" description="Basic and acidic residues" evidence="6">
    <location>
        <begin position="81"/>
        <end position="96"/>
    </location>
</feature>
<feature type="region of interest" description="Disordered" evidence="6">
    <location>
        <begin position="1"/>
        <end position="96"/>
    </location>
</feature>